<dbReference type="OrthoDB" id="365981at2759"/>
<dbReference type="Pfam" id="PF14630">
    <property type="entry name" value="ORC5_C"/>
    <property type="match status" value="1"/>
</dbReference>
<dbReference type="InterPro" id="IPR041664">
    <property type="entry name" value="AAA_16"/>
</dbReference>
<dbReference type="FunFam" id="3.40.50.300:FF:002310">
    <property type="entry name" value="Origin of replication complex subunit 5"/>
    <property type="match status" value="1"/>
</dbReference>
<feature type="non-terminal residue" evidence="11">
    <location>
        <position position="507"/>
    </location>
</feature>
<sequence length="507" mass="56713">SPRRSVRLASSESPPNFNPPSKTALPHSSPVSNLVFHDEDLSLNELLDSFPGRRTQILEMINLIGPVDSPLFPLFVYGGASTGKTSTVLQIFKHLKRPFIYVSLITSYSPRLLFESILNQLSSHTRGGSENYRGKRCERPSDFVNLLREALSDLVSTLKGNNLEKNGSNKEVASVVNGRMVYLIFDRFEVARDWDKGSSTVPLLFNLYDSLKMPEVGLIFLSRASLETFDMDTGYAEPFSVHFPDYDEADLRSIFMRSQSGSKLYSAFLDLVLRPFCRITRRVDELSLVFSPLFNKYCEPLGDLGTNLGEEIKRSLFKHIQPHMTLFMQTAFISSSSPSSFEKTSPDNKKKIPMTYGNSESSGEVDFHMSISARYLLISAFLASRNPATLDASLFDSTGGLDNHKRKRKASEKSLEHKESKEQEFLMKGPGTFPLERLLAIYQCITSVLENDESEDNDESGAELMTGILFQLSSLCSANFVTKGSSCPLEGSARYRCTISEDMALKV</sequence>
<dbReference type="Gene3D" id="3.40.50.300">
    <property type="entry name" value="P-loop containing nucleotide triphosphate hydrolases"/>
    <property type="match status" value="1"/>
</dbReference>
<evidence type="ECO:0000256" key="3">
    <source>
        <dbReference type="ARBA" id="ARBA00022705"/>
    </source>
</evidence>
<keyword evidence="3" id="KW-0235">DNA replication</keyword>
<dbReference type="SUPFAM" id="SSF52540">
    <property type="entry name" value="P-loop containing nucleoside triphosphate hydrolases"/>
    <property type="match status" value="1"/>
</dbReference>
<feature type="domain" description="ORC5 lid" evidence="10">
    <location>
        <begin position="265"/>
        <end position="304"/>
    </location>
</feature>
<keyword evidence="4" id="KW-0547">Nucleotide-binding</keyword>
<evidence type="ECO:0000256" key="6">
    <source>
        <dbReference type="ARBA" id="ARBA00023242"/>
    </source>
</evidence>
<feature type="compositionally biased region" description="Low complexity" evidence="7">
    <location>
        <begin position="10"/>
        <end position="21"/>
    </location>
</feature>
<comment type="similarity">
    <text evidence="2">Belongs to the ORC5 family.</text>
</comment>
<evidence type="ECO:0000259" key="9">
    <source>
        <dbReference type="Pfam" id="PF14630"/>
    </source>
</evidence>
<keyword evidence="5" id="KW-0067">ATP-binding</keyword>
<dbReference type="PANTHER" id="PTHR12705">
    <property type="entry name" value="ORIGIN RECOGNITION COMPLEX SUBUNIT 5"/>
    <property type="match status" value="1"/>
</dbReference>
<proteinExistence type="inferred from homology"/>
<evidence type="ECO:0000259" key="10">
    <source>
        <dbReference type="Pfam" id="PF21639"/>
    </source>
</evidence>
<dbReference type="Proteomes" id="UP000015453">
    <property type="component" value="Unassembled WGS sequence"/>
</dbReference>
<organism evidence="11 12">
    <name type="scientific">Genlisea aurea</name>
    <dbReference type="NCBI Taxonomy" id="192259"/>
    <lineage>
        <taxon>Eukaryota</taxon>
        <taxon>Viridiplantae</taxon>
        <taxon>Streptophyta</taxon>
        <taxon>Embryophyta</taxon>
        <taxon>Tracheophyta</taxon>
        <taxon>Spermatophyta</taxon>
        <taxon>Magnoliopsida</taxon>
        <taxon>eudicotyledons</taxon>
        <taxon>Gunneridae</taxon>
        <taxon>Pentapetalae</taxon>
        <taxon>asterids</taxon>
        <taxon>lamiids</taxon>
        <taxon>Lamiales</taxon>
        <taxon>Lentibulariaceae</taxon>
        <taxon>Genlisea</taxon>
    </lineage>
</organism>
<evidence type="ECO:0000313" key="12">
    <source>
        <dbReference type="Proteomes" id="UP000015453"/>
    </source>
</evidence>
<evidence type="ECO:0000256" key="2">
    <source>
        <dbReference type="ARBA" id="ARBA00006269"/>
    </source>
</evidence>
<dbReference type="InterPro" id="IPR027417">
    <property type="entry name" value="P-loop_NTPase"/>
</dbReference>
<dbReference type="GO" id="GO:0003688">
    <property type="term" value="F:DNA replication origin binding"/>
    <property type="evidence" value="ECO:0007669"/>
    <property type="project" value="TreeGrafter"/>
</dbReference>
<evidence type="ECO:0000256" key="1">
    <source>
        <dbReference type="ARBA" id="ARBA00004123"/>
    </source>
</evidence>
<comment type="caution">
    <text evidence="11">The sequence shown here is derived from an EMBL/GenBank/DDBJ whole genome shotgun (WGS) entry which is preliminary data.</text>
</comment>
<evidence type="ECO:0000313" key="11">
    <source>
        <dbReference type="EMBL" id="EPS57638.1"/>
    </source>
</evidence>
<dbReference type="GO" id="GO:0005664">
    <property type="term" value="C:nuclear origin of replication recognition complex"/>
    <property type="evidence" value="ECO:0007669"/>
    <property type="project" value="TreeGrafter"/>
</dbReference>
<dbReference type="PANTHER" id="PTHR12705:SF0">
    <property type="entry name" value="ORIGIN RECOGNITION COMPLEX SUBUNIT 5"/>
    <property type="match status" value="1"/>
</dbReference>
<feature type="domain" description="Origin recognition complex subunit 5 C-terminal" evidence="9">
    <location>
        <begin position="369"/>
        <end position="506"/>
    </location>
</feature>
<dbReference type="GO" id="GO:0006270">
    <property type="term" value="P:DNA replication initiation"/>
    <property type="evidence" value="ECO:0007669"/>
    <property type="project" value="TreeGrafter"/>
</dbReference>
<evidence type="ECO:0000259" key="8">
    <source>
        <dbReference type="Pfam" id="PF13191"/>
    </source>
</evidence>
<evidence type="ECO:0000256" key="7">
    <source>
        <dbReference type="SAM" id="MobiDB-lite"/>
    </source>
</evidence>
<dbReference type="EMBL" id="AUSU01010004">
    <property type="protein sequence ID" value="EPS57638.1"/>
    <property type="molecule type" value="Genomic_DNA"/>
</dbReference>
<comment type="subcellular location">
    <subcellularLocation>
        <location evidence="1">Nucleus</location>
    </subcellularLocation>
</comment>
<reference evidence="11 12" key="1">
    <citation type="journal article" date="2013" name="BMC Genomics">
        <title>The miniature genome of a carnivorous plant Genlisea aurea contains a low number of genes and short non-coding sequences.</title>
        <authorList>
            <person name="Leushkin E.V."/>
            <person name="Sutormin R.A."/>
            <person name="Nabieva E.R."/>
            <person name="Penin A.A."/>
            <person name="Kondrashov A.S."/>
            <person name="Logacheva M.D."/>
        </authorList>
    </citation>
    <scope>NUCLEOTIDE SEQUENCE [LARGE SCALE GENOMIC DNA]</scope>
</reference>
<protein>
    <recommendedName>
        <fullName evidence="13">Orc1-like AAA ATPase domain-containing protein</fullName>
    </recommendedName>
</protein>
<feature type="domain" description="Orc1-like AAA ATPase" evidence="8">
    <location>
        <begin position="50"/>
        <end position="213"/>
    </location>
</feature>
<evidence type="ECO:0000256" key="5">
    <source>
        <dbReference type="ARBA" id="ARBA00022840"/>
    </source>
</evidence>
<dbReference type="AlphaFoldDB" id="S8D4N0"/>
<accession>S8D4N0</accession>
<gene>
    <name evidence="11" type="ORF">M569_17179</name>
</gene>
<dbReference type="Pfam" id="PF13191">
    <property type="entry name" value="AAA_16"/>
    <property type="match status" value="1"/>
</dbReference>
<feature type="region of interest" description="Disordered" evidence="7">
    <location>
        <begin position="1"/>
        <end position="29"/>
    </location>
</feature>
<keyword evidence="12" id="KW-1185">Reference proteome</keyword>
<evidence type="ECO:0008006" key="13">
    <source>
        <dbReference type="Google" id="ProtNLM"/>
    </source>
</evidence>
<evidence type="ECO:0000256" key="4">
    <source>
        <dbReference type="ARBA" id="ARBA00022741"/>
    </source>
</evidence>
<keyword evidence="6" id="KW-0539">Nucleus</keyword>
<feature type="non-terminal residue" evidence="11">
    <location>
        <position position="1"/>
    </location>
</feature>
<name>S8D4N0_9LAMI</name>
<dbReference type="InterPro" id="IPR047088">
    <property type="entry name" value="ORC5_C"/>
</dbReference>
<dbReference type="InterPro" id="IPR048866">
    <property type="entry name" value="ORC5_lid"/>
</dbReference>
<dbReference type="InterPro" id="IPR020796">
    <property type="entry name" value="ORC5"/>
</dbReference>
<dbReference type="Pfam" id="PF21639">
    <property type="entry name" value="ORC5_lid"/>
    <property type="match status" value="1"/>
</dbReference>